<dbReference type="InParanoid" id="A0A7M7PWW6"/>
<dbReference type="OrthoDB" id="7695767at2759"/>
<accession>A0A7M7PWW6</accession>
<evidence type="ECO:0000259" key="3">
    <source>
        <dbReference type="Pfam" id="PF21788"/>
    </source>
</evidence>
<dbReference type="RefSeq" id="XP_031778295.2">
    <property type="nucleotide sequence ID" value="XM_031922435.2"/>
</dbReference>
<feature type="coiled-coil region" evidence="1">
    <location>
        <begin position="254"/>
        <end position="281"/>
    </location>
</feature>
<evidence type="ECO:0000313" key="5">
    <source>
        <dbReference type="Proteomes" id="UP000002358"/>
    </source>
</evidence>
<keyword evidence="5" id="KW-1185">Reference proteome</keyword>
<keyword evidence="1" id="KW-0175">Coiled coil</keyword>
<dbReference type="KEGG" id="nvi:116416069"/>
<feature type="domain" description="Transposable element P transposase-like RNase H" evidence="2">
    <location>
        <begin position="2"/>
        <end position="116"/>
    </location>
</feature>
<dbReference type="InterPro" id="IPR048366">
    <property type="entry name" value="TNP-like_GBD"/>
</dbReference>
<dbReference type="Pfam" id="PF21787">
    <property type="entry name" value="TNP-like_RNaseH_N"/>
    <property type="match status" value="1"/>
</dbReference>
<feature type="domain" description="Transposable element P transposase-like GTP-binding insertion" evidence="3">
    <location>
        <begin position="127"/>
        <end position="242"/>
    </location>
</feature>
<dbReference type="EnsemblMetazoa" id="XM_031922435">
    <property type="protein sequence ID" value="XP_031778295"/>
    <property type="gene ID" value="LOC116416069"/>
</dbReference>
<dbReference type="GeneID" id="116416069"/>
<sequence length="308" mass="35098">MKDSDVHGLLLVDEMKLSKTVAFNRQNLKVEGFTDLGKYTPEHQKSVKGDHALVVMFQPFKGKWVQTLGCFLSKGSANGTVLHQIMTEAIILAERAGLRVDGIANDGASWNRNISKLTIVVFSDFPHLIKCLRNAFSKHERYDRIWTPDGFVSLNHWYALLDIQDPSAYSMSINYKLTEQHIKPQFYKKLNVALAFQFFGVAEAMTILRDEHPNLRDCDGTIKFCSRVKSLITALNCRTPANELKPGNAMWKSIESFLQFLEEWEAEAKDKKNNFEFITEQTCYGLKVSLKGALEIFNYLVSECNLDI</sequence>
<evidence type="ECO:0008006" key="6">
    <source>
        <dbReference type="Google" id="ProtNLM"/>
    </source>
</evidence>
<evidence type="ECO:0000313" key="4">
    <source>
        <dbReference type="EnsemblMetazoa" id="XP_031778295"/>
    </source>
</evidence>
<organism evidence="4 5">
    <name type="scientific">Nasonia vitripennis</name>
    <name type="common">Parasitic wasp</name>
    <dbReference type="NCBI Taxonomy" id="7425"/>
    <lineage>
        <taxon>Eukaryota</taxon>
        <taxon>Metazoa</taxon>
        <taxon>Ecdysozoa</taxon>
        <taxon>Arthropoda</taxon>
        <taxon>Hexapoda</taxon>
        <taxon>Insecta</taxon>
        <taxon>Pterygota</taxon>
        <taxon>Neoptera</taxon>
        <taxon>Endopterygota</taxon>
        <taxon>Hymenoptera</taxon>
        <taxon>Apocrita</taxon>
        <taxon>Proctotrupomorpha</taxon>
        <taxon>Chalcidoidea</taxon>
        <taxon>Pteromalidae</taxon>
        <taxon>Pteromalinae</taxon>
        <taxon>Nasonia</taxon>
    </lineage>
</organism>
<dbReference type="InterPro" id="IPR048365">
    <property type="entry name" value="TNP-like_RNaseH_N"/>
</dbReference>
<dbReference type="Pfam" id="PF21788">
    <property type="entry name" value="TNP-like_GBD"/>
    <property type="match status" value="1"/>
</dbReference>
<dbReference type="SMR" id="A0A7M7PWW6"/>
<protein>
    <recommendedName>
        <fullName evidence="6">Transposase</fullName>
    </recommendedName>
</protein>
<reference evidence="4" key="1">
    <citation type="submission" date="2021-01" db="UniProtKB">
        <authorList>
            <consortium name="EnsemblMetazoa"/>
        </authorList>
    </citation>
    <scope>IDENTIFICATION</scope>
</reference>
<dbReference type="Proteomes" id="UP000002358">
    <property type="component" value="Unassembled WGS sequence"/>
</dbReference>
<proteinExistence type="predicted"/>
<evidence type="ECO:0000256" key="1">
    <source>
        <dbReference type="SAM" id="Coils"/>
    </source>
</evidence>
<dbReference type="AlphaFoldDB" id="A0A7M7PWW6"/>
<name>A0A7M7PWW6_NASVI</name>
<evidence type="ECO:0000259" key="2">
    <source>
        <dbReference type="Pfam" id="PF21787"/>
    </source>
</evidence>